<organism evidence="14 15">
    <name type="scientific">Microbacterium testaceum</name>
    <name type="common">Aureobacterium testaceum</name>
    <name type="synonym">Brevibacterium testaceum</name>
    <dbReference type="NCBI Taxonomy" id="2033"/>
    <lineage>
        <taxon>Bacteria</taxon>
        <taxon>Bacillati</taxon>
        <taxon>Actinomycetota</taxon>
        <taxon>Actinomycetes</taxon>
        <taxon>Micrococcales</taxon>
        <taxon>Microbacteriaceae</taxon>
        <taxon>Microbacterium</taxon>
    </lineage>
</organism>
<name>A0A2T7W420_MICTE</name>
<dbReference type="SUPFAM" id="SSF50447">
    <property type="entry name" value="Translation proteins"/>
    <property type="match status" value="1"/>
</dbReference>
<dbReference type="Gene3D" id="3.40.50.300">
    <property type="entry name" value="P-loop containing nucleotide triphosphate hydrolases"/>
    <property type="match status" value="1"/>
</dbReference>
<dbReference type="GO" id="GO:0045727">
    <property type="term" value="P:positive regulation of translation"/>
    <property type="evidence" value="ECO:0007669"/>
    <property type="project" value="UniProtKB-UniRule"/>
</dbReference>
<comment type="catalytic activity">
    <reaction evidence="8 12">
        <text>GTP + H2O = GDP + phosphate + H(+)</text>
        <dbReference type="Rhea" id="RHEA:19669"/>
        <dbReference type="ChEBI" id="CHEBI:15377"/>
        <dbReference type="ChEBI" id="CHEBI:15378"/>
        <dbReference type="ChEBI" id="CHEBI:37565"/>
        <dbReference type="ChEBI" id="CHEBI:43474"/>
        <dbReference type="ChEBI" id="CHEBI:58189"/>
        <dbReference type="EC" id="3.6.5.n1"/>
    </reaction>
</comment>
<evidence type="ECO:0000256" key="2">
    <source>
        <dbReference type="ARBA" id="ARBA00022475"/>
    </source>
</evidence>
<keyword evidence="4 12" id="KW-0378">Hydrolase</keyword>
<dbReference type="CDD" id="cd03699">
    <property type="entry name" value="EF4_II"/>
    <property type="match status" value="1"/>
</dbReference>
<comment type="function">
    <text evidence="9 12">Required for accurate and efficient protein synthesis under certain stress conditions. May act as a fidelity factor of the translation reaction, by catalyzing a one-codon backward translocation of tRNAs on improperly translocated ribosomes. Back-translocation proceeds from a post-translocation (POST) complex to a pre-translocation (PRE) complex, thus giving elongation factor G a second chance to translocate the tRNAs correctly. Binds to ribosomes in a GTP-dependent manner.</text>
</comment>
<dbReference type="Pfam" id="PF00679">
    <property type="entry name" value="EFG_C"/>
    <property type="match status" value="1"/>
</dbReference>
<dbReference type="FunFam" id="3.30.70.240:FF:000007">
    <property type="entry name" value="Translation factor GUF1, mitochondrial"/>
    <property type="match status" value="1"/>
</dbReference>
<comment type="caution">
    <text evidence="14">The sequence shown here is derived from an EMBL/GenBank/DDBJ whole genome shotgun (WGS) entry which is preliminary data.</text>
</comment>
<dbReference type="InterPro" id="IPR027417">
    <property type="entry name" value="P-loop_NTPase"/>
</dbReference>
<dbReference type="Gene3D" id="3.30.70.870">
    <property type="entry name" value="Elongation Factor G (Translational Gtpase), domain 3"/>
    <property type="match status" value="1"/>
</dbReference>
<evidence type="ECO:0000256" key="1">
    <source>
        <dbReference type="ARBA" id="ARBA00005454"/>
    </source>
</evidence>
<feature type="domain" description="Tr-type G" evidence="13">
    <location>
        <begin position="17"/>
        <end position="198"/>
    </location>
</feature>
<dbReference type="CDD" id="cd03709">
    <property type="entry name" value="lepA_C"/>
    <property type="match status" value="1"/>
</dbReference>
<dbReference type="InterPro" id="IPR041095">
    <property type="entry name" value="EFG_II"/>
</dbReference>
<dbReference type="Proteomes" id="UP000244649">
    <property type="component" value="Unassembled WGS sequence"/>
</dbReference>
<evidence type="ECO:0000256" key="10">
    <source>
        <dbReference type="ARBA" id="ARBA00061052"/>
    </source>
</evidence>
<dbReference type="CDD" id="cd16260">
    <property type="entry name" value="EF4_III"/>
    <property type="match status" value="1"/>
</dbReference>
<dbReference type="GO" id="GO:0043022">
    <property type="term" value="F:ribosome binding"/>
    <property type="evidence" value="ECO:0007669"/>
    <property type="project" value="UniProtKB-UniRule"/>
</dbReference>
<dbReference type="SUPFAM" id="SSF52540">
    <property type="entry name" value="P-loop containing nucleoside triphosphate hydrolases"/>
    <property type="match status" value="1"/>
</dbReference>
<evidence type="ECO:0000256" key="8">
    <source>
        <dbReference type="ARBA" id="ARBA00050293"/>
    </source>
</evidence>
<dbReference type="NCBIfam" id="TIGR01393">
    <property type="entry name" value="lepA"/>
    <property type="match status" value="1"/>
</dbReference>
<dbReference type="CDD" id="cd01890">
    <property type="entry name" value="LepA"/>
    <property type="match status" value="1"/>
</dbReference>
<dbReference type="FunFam" id="3.30.70.2570:FF:000001">
    <property type="entry name" value="Translation factor GUF1, mitochondrial"/>
    <property type="match status" value="1"/>
</dbReference>
<keyword evidence="5 12" id="KW-0648">Protein biosynthesis</keyword>
<proteinExistence type="inferred from homology"/>
<feature type="binding site" evidence="12">
    <location>
        <begin position="145"/>
        <end position="148"/>
    </location>
    <ligand>
        <name>GTP</name>
        <dbReference type="ChEBI" id="CHEBI:37565"/>
    </ligand>
</feature>
<feature type="binding site" evidence="12">
    <location>
        <begin position="29"/>
        <end position="34"/>
    </location>
    <ligand>
        <name>GTP</name>
        <dbReference type="ChEBI" id="CHEBI:37565"/>
    </ligand>
</feature>
<reference evidence="14 15" key="1">
    <citation type="submission" date="2018-04" db="EMBL/GenBank/DDBJ databases">
        <authorList>
            <person name="Go L.Y."/>
            <person name="Mitchell J.A."/>
        </authorList>
    </citation>
    <scope>NUCLEOTIDE SEQUENCE [LARGE SCALE GENOMIC DNA]</scope>
    <source>
        <strain evidence="14 15">TPD7010</strain>
    </source>
</reference>
<evidence type="ECO:0000256" key="3">
    <source>
        <dbReference type="ARBA" id="ARBA00022741"/>
    </source>
</evidence>
<dbReference type="Pfam" id="PF00009">
    <property type="entry name" value="GTP_EFTU"/>
    <property type="match status" value="1"/>
</dbReference>
<evidence type="ECO:0000256" key="11">
    <source>
        <dbReference type="ARBA" id="ARBA00066744"/>
    </source>
</evidence>
<dbReference type="EC" id="3.6.5.n1" evidence="11 12"/>
<evidence type="ECO:0000256" key="4">
    <source>
        <dbReference type="ARBA" id="ARBA00022801"/>
    </source>
</evidence>
<evidence type="ECO:0000256" key="6">
    <source>
        <dbReference type="ARBA" id="ARBA00023134"/>
    </source>
</evidence>
<dbReference type="RefSeq" id="WP_108317026.1">
    <property type="nucleotide sequence ID" value="NZ_JAQDQE010000002.1"/>
</dbReference>
<dbReference type="Pfam" id="PF14492">
    <property type="entry name" value="EFG_III"/>
    <property type="match status" value="1"/>
</dbReference>
<dbReference type="InterPro" id="IPR031157">
    <property type="entry name" value="G_TR_CS"/>
</dbReference>
<evidence type="ECO:0000256" key="12">
    <source>
        <dbReference type="HAMAP-Rule" id="MF_00071"/>
    </source>
</evidence>
<comment type="similarity">
    <text evidence="10">Belongs to the GTP-binding elongation factor family. LepA subfamily.</text>
</comment>
<dbReference type="GO" id="GO:0005525">
    <property type="term" value="F:GTP binding"/>
    <property type="evidence" value="ECO:0007669"/>
    <property type="project" value="UniProtKB-UniRule"/>
</dbReference>
<dbReference type="PANTHER" id="PTHR43512:SF4">
    <property type="entry name" value="TRANSLATION FACTOR GUF1 HOMOLOG, CHLOROPLASTIC"/>
    <property type="match status" value="1"/>
</dbReference>
<evidence type="ECO:0000256" key="9">
    <source>
        <dbReference type="ARBA" id="ARBA00057626"/>
    </source>
</evidence>
<dbReference type="FunFam" id="3.30.70.870:FF:000004">
    <property type="entry name" value="Translation factor GUF1, mitochondrial"/>
    <property type="match status" value="1"/>
</dbReference>
<dbReference type="InterPro" id="IPR000795">
    <property type="entry name" value="T_Tr_GTP-bd_dom"/>
</dbReference>
<dbReference type="HAMAP" id="MF_00071">
    <property type="entry name" value="LepA"/>
    <property type="match status" value="1"/>
</dbReference>
<keyword evidence="14" id="KW-0251">Elongation factor</keyword>
<dbReference type="InterPro" id="IPR000640">
    <property type="entry name" value="EFG_V-like"/>
</dbReference>
<dbReference type="EMBL" id="QDFT01000040">
    <property type="protein sequence ID" value="PVE65343.1"/>
    <property type="molecule type" value="Genomic_DNA"/>
</dbReference>
<dbReference type="GO" id="GO:0003746">
    <property type="term" value="F:translation elongation factor activity"/>
    <property type="evidence" value="ECO:0007669"/>
    <property type="project" value="UniProtKB-UniRule"/>
</dbReference>
<dbReference type="AlphaFoldDB" id="A0A2T7W420"/>
<dbReference type="Pfam" id="PF06421">
    <property type="entry name" value="LepA_C"/>
    <property type="match status" value="1"/>
</dbReference>
<dbReference type="Gene3D" id="3.30.70.2570">
    <property type="entry name" value="Elongation factor 4, C-terminal domain"/>
    <property type="match status" value="1"/>
</dbReference>
<evidence type="ECO:0000256" key="5">
    <source>
        <dbReference type="ARBA" id="ARBA00022917"/>
    </source>
</evidence>
<dbReference type="FunFam" id="3.40.50.300:FF:000078">
    <property type="entry name" value="Elongation factor 4"/>
    <property type="match status" value="1"/>
</dbReference>
<dbReference type="NCBIfam" id="TIGR00231">
    <property type="entry name" value="small_GTP"/>
    <property type="match status" value="1"/>
</dbReference>
<gene>
    <name evidence="12" type="primary">lepA</name>
    <name evidence="14" type="ORF">DC432_13140</name>
</gene>
<protein>
    <recommendedName>
        <fullName evidence="11 12">Elongation factor 4</fullName>
        <shortName evidence="12">EF-4</shortName>
        <ecNumber evidence="11 12">3.6.5.n1</ecNumber>
    </recommendedName>
    <alternativeName>
        <fullName evidence="12">Ribosomal back-translocase LepA</fullName>
    </alternativeName>
</protein>
<dbReference type="InterPro" id="IPR035647">
    <property type="entry name" value="EFG_III/V"/>
</dbReference>
<evidence type="ECO:0000313" key="14">
    <source>
        <dbReference type="EMBL" id="PVE65343.1"/>
    </source>
</evidence>
<dbReference type="PROSITE" id="PS51722">
    <property type="entry name" value="G_TR_2"/>
    <property type="match status" value="1"/>
</dbReference>
<dbReference type="Gene3D" id="3.30.70.240">
    <property type="match status" value="1"/>
</dbReference>
<dbReference type="SMART" id="SM00838">
    <property type="entry name" value="EFG_C"/>
    <property type="match status" value="1"/>
</dbReference>
<dbReference type="SUPFAM" id="SSF54980">
    <property type="entry name" value="EF-G C-terminal domain-like"/>
    <property type="match status" value="2"/>
</dbReference>
<evidence type="ECO:0000259" key="13">
    <source>
        <dbReference type="PROSITE" id="PS51722"/>
    </source>
</evidence>
<dbReference type="PANTHER" id="PTHR43512">
    <property type="entry name" value="TRANSLATION FACTOR GUF1-RELATED"/>
    <property type="match status" value="1"/>
</dbReference>
<evidence type="ECO:0000256" key="7">
    <source>
        <dbReference type="ARBA" id="ARBA00023136"/>
    </source>
</evidence>
<keyword evidence="3 12" id="KW-0547">Nucleotide-binding</keyword>
<dbReference type="PROSITE" id="PS00301">
    <property type="entry name" value="G_TR_1"/>
    <property type="match status" value="1"/>
</dbReference>
<dbReference type="InterPro" id="IPR006297">
    <property type="entry name" value="EF-4"/>
</dbReference>
<dbReference type="InterPro" id="IPR035654">
    <property type="entry name" value="LepA_IV"/>
</dbReference>
<dbReference type="InterPro" id="IPR009000">
    <property type="entry name" value="Transl_B-barrel_sf"/>
</dbReference>
<comment type="subcellular location">
    <subcellularLocation>
        <location evidence="12">Cell membrane</location>
        <topology evidence="12">Peripheral membrane protein</topology>
        <orientation evidence="12">Cytoplasmic side</orientation>
    </subcellularLocation>
</comment>
<dbReference type="PRINTS" id="PR00315">
    <property type="entry name" value="ELONGATNFCT"/>
</dbReference>
<dbReference type="InterPro" id="IPR038363">
    <property type="entry name" value="LepA_C_sf"/>
</dbReference>
<evidence type="ECO:0000313" key="15">
    <source>
        <dbReference type="Proteomes" id="UP000244649"/>
    </source>
</evidence>
<dbReference type="InterPro" id="IPR005225">
    <property type="entry name" value="Small_GTP-bd"/>
</dbReference>
<comment type="similarity">
    <text evidence="1 12">Belongs to the TRAFAC class translation factor GTPase superfamily. Classic translation factor GTPase family. LepA subfamily.</text>
</comment>
<dbReference type="FunFam" id="2.40.30.10:FF:000015">
    <property type="entry name" value="Translation factor GUF1, mitochondrial"/>
    <property type="match status" value="1"/>
</dbReference>
<keyword evidence="6 12" id="KW-0342">GTP-binding</keyword>
<keyword evidence="7 12" id="KW-0472">Membrane</keyword>
<keyword evidence="2 12" id="KW-1003">Cell membrane</keyword>
<dbReference type="Gene3D" id="2.40.30.10">
    <property type="entry name" value="Translation factors"/>
    <property type="match status" value="1"/>
</dbReference>
<sequence>MSPRALKPLEPSATPPAQIRNFCIIAHIDHGKSTLADRMLQITGVVSDRDMRAQYLDRMDIERERGITIKSQAVRMPWATADGTFALNMIDTPGHVDFTYEVSRSLAACEGAILLVDAAQGIEAQTLANLYLALENDLTIIPVLNKIDLPAADPDKYAAELAGLIGGDPADVLRVSGKTGMGVEELLDLIVEKIPAPVGTADAPARAMIFDSVYDAYRGVVTYVRMIDGALQPRERLQMMSTGATHEALEIGVSSPEPVPTKGLGVGEVGYLITGVKDVRQSKVGDTITTHRKPATDALPGYTDPKPMVFSGIYPIDGSDYAELREALDKLKLSDASLQYEPETSVALGFGFRCGFLGLLHLEIITERLSREFGLDLITTAPSVTYEVTTDTGDTVSVTNPSEYPDGRVASVSEPIVKVGILLPKDYVGTVMELCQSRRGTLLGMEYLSEDRVELRYHMPLGEIVFDFFDHLKSRTQGYASLDYEPAGQQTADLVKVDILLQGDKVDAFSSIVHREKAYAYGTLMAERLRKLIPRQQFEVPIQAAIGARIIARETIRAIRKDVLAKCYGGDITRKRKLLEKQKEGKKRMKMVGRVEVPQEAFIAALSGDVEAKK</sequence>
<dbReference type="GO" id="GO:0003924">
    <property type="term" value="F:GTPase activity"/>
    <property type="evidence" value="ECO:0007669"/>
    <property type="project" value="UniProtKB-UniRule"/>
</dbReference>
<accession>A0A2T7W420</accession>
<dbReference type="InterPro" id="IPR013842">
    <property type="entry name" value="LepA_CTD"/>
</dbReference>
<dbReference type="GO" id="GO:0005886">
    <property type="term" value="C:plasma membrane"/>
    <property type="evidence" value="ECO:0007669"/>
    <property type="project" value="UniProtKB-SubCell"/>
</dbReference>